<reference evidence="1 2" key="1">
    <citation type="submission" date="2019-12" db="EMBL/GenBank/DDBJ databases">
        <authorList>
            <person name="Alioto T."/>
            <person name="Alioto T."/>
            <person name="Gomez Garrido J."/>
        </authorList>
    </citation>
    <scope>NUCLEOTIDE SEQUENCE [LARGE SCALE GENOMIC DNA]</scope>
</reference>
<keyword evidence="2" id="KW-1185">Reference proteome</keyword>
<evidence type="ECO:0000313" key="1">
    <source>
        <dbReference type="EMBL" id="CAA3018912.1"/>
    </source>
</evidence>
<dbReference type="EMBL" id="CACTIH010007966">
    <property type="protein sequence ID" value="CAA3018912.1"/>
    <property type="molecule type" value="Genomic_DNA"/>
</dbReference>
<dbReference type="AlphaFoldDB" id="A0A8S0UNV6"/>
<proteinExistence type="predicted"/>
<dbReference type="Gramene" id="OE9A009602T1">
    <property type="protein sequence ID" value="OE9A009602C1"/>
    <property type="gene ID" value="OE9A009602"/>
</dbReference>
<organism evidence="1 2">
    <name type="scientific">Olea europaea subsp. europaea</name>
    <dbReference type="NCBI Taxonomy" id="158383"/>
    <lineage>
        <taxon>Eukaryota</taxon>
        <taxon>Viridiplantae</taxon>
        <taxon>Streptophyta</taxon>
        <taxon>Embryophyta</taxon>
        <taxon>Tracheophyta</taxon>
        <taxon>Spermatophyta</taxon>
        <taxon>Magnoliopsida</taxon>
        <taxon>eudicotyledons</taxon>
        <taxon>Gunneridae</taxon>
        <taxon>Pentapetalae</taxon>
        <taxon>asterids</taxon>
        <taxon>lamiids</taxon>
        <taxon>Lamiales</taxon>
        <taxon>Oleaceae</taxon>
        <taxon>Oleeae</taxon>
        <taxon>Olea</taxon>
    </lineage>
</organism>
<accession>A0A8S0UNV6</accession>
<comment type="caution">
    <text evidence="1">The sequence shown here is derived from an EMBL/GenBank/DDBJ whole genome shotgun (WGS) entry which is preliminary data.</text>
</comment>
<protein>
    <submittedName>
        <fullName evidence="1">Uncharacterized protein</fullName>
    </submittedName>
</protein>
<evidence type="ECO:0000313" key="2">
    <source>
        <dbReference type="Proteomes" id="UP000594638"/>
    </source>
</evidence>
<dbReference type="Proteomes" id="UP000594638">
    <property type="component" value="Unassembled WGS sequence"/>
</dbReference>
<gene>
    <name evidence="1" type="ORF">OLEA9_A009602</name>
</gene>
<name>A0A8S0UNV6_OLEEU</name>
<sequence>MVPALRADDDARRSCRSACDDVIELYCTRCSGTPGSSYRTAVGEQTAAGELQTAVGGDRSAGARLPHGSCGRTAGRPAVWVEQHVCHFDPSVGTAAAVRRRAGGRARVRLARDTPDLTQRAAGLRWLALSVTRIESVVAARRAARCQPVAPEFRQVGNPPGVDTTVVAMGGRVRCTSSSHWSTLLPGSNTIRDSGCGGPGEVLIGSFSCGYTASKFMQLFTRAVMQMHYLQQEVEWIQAMQ</sequence>